<dbReference type="Proteomes" id="UP000702425">
    <property type="component" value="Unassembled WGS sequence"/>
</dbReference>
<organism evidence="1 2">
    <name type="scientific">Microcoleus asticus IPMA8</name>
    <dbReference type="NCBI Taxonomy" id="2563858"/>
    <lineage>
        <taxon>Bacteria</taxon>
        <taxon>Bacillati</taxon>
        <taxon>Cyanobacteriota</taxon>
        <taxon>Cyanophyceae</taxon>
        <taxon>Oscillatoriophycideae</taxon>
        <taxon>Oscillatoriales</taxon>
        <taxon>Microcoleaceae</taxon>
        <taxon>Microcoleus</taxon>
        <taxon>Microcoleus asticus</taxon>
    </lineage>
</organism>
<evidence type="ECO:0008006" key="3">
    <source>
        <dbReference type="Google" id="ProtNLM"/>
    </source>
</evidence>
<evidence type="ECO:0000313" key="2">
    <source>
        <dbReference type="Proteomes" id="UP000702425"/>
    </source>
</evidence>
<evidence type="ECO:0000313" key="1">
    <source>
        <dbReference type="EMBL" id="NQE35224.1"/>
    </source>
</evidence>
<protein>
    <recommendedName>
        <fullName evidence="3">Restriction endonuclease</fullName>
    </recommendedName>
</protein>
<name>A0ABX2CY35_9CYAN</name>
<gene>
    <name evidence="1" type="ORF">E5S67_02954</name>
</gene>
<keyword evidence="2" id="KW-1185">Reference proteome</keyword>
<sequence>MSNQDLASTIKAQLKQDSTQFRVLNLLSDQQWHCRECEGKQIASAQYAGGGGIQGLQRGTRKRPGLVIVTEKRYCQTCQATRLGDLWTGEIKSANSAANIPASLVKRILEVYFYTDVIEQRKRAAHELVIDHRFPMERWGDNEPPHLASMSESEIKAKFQLLKKDASGNHNLLKSRSCERCIKTGKRGTPFGIKFWYKRGEDWPSIHQRGAEAEEGCTGCGWYDFETWRNALNQKLAESVREV</sequence>
<proteinExistence type="predicted"/>
<accession>A0ABX2CY35</accession>
<comment type="caution">
    <text evidence="1">The sequence shown here is derived from an EMBL/GenBank/DDBJ whole genome shotgun (WGS) entry which is preliminary data.</text>
</comment>
<dbReference type="EMBL" id="SRRZ01000049">
    <property type="protein sequence ID" value="NQE35224.1"/>
    <property type="molecule type" value="Genomic_DNA"/>
</dbReference>
<reference evidence="1 2" key="1">
    <citation type="journal article" date="2020" name="Sci. Rep.">
        <title>A novel cyanobacterial geosmin producer, revising GeoA distribution and dispersion patterns in Bacteria.</title>
        <authorList>
            <person name="Churro C."/>
            <person name="Semedo-Aguiar A.P."/>
            <person name="Silva A.D."/>
            <person name="Pereira-Leal J.B."/>
            <person name="Leite R.B."/>
        </authorList>
    </citation>
    <scope>NUCLEOTIDE SEQUENCE [LARGE SCALE GENOMIC DNA]</scope>
    <source>
        <strain evidence="1 2">IPMA8</strain>
    </source>
</reference>
<dbReference type="RefSeq" id="WP_172188450.1">
    <property type="nucleotide sequence ID" value="NZ_CAWPPK010000262.1"/>
</dbReference>